<dbReference type="InterPro" id="IPR013520">
    <property type="entry name" value="Ribonucl_H"/>
</dbReference>
<protein>
    <recommendedName>
        <fullName evidence="6">Exonuclease domain-containing protein</fullName>
    </recommendedName>
</protein>
<feature type="compositionally biased region" description="Polar residues" evidence="5">
    <location>
        <begin position="37"/>
        <end position="54"/>
    </location>
</feature>
<dbReference type="GO" id="GO:0000175">
    <property type="term" value="F:3'-5'-RNA exonuclease activity"/>
    <property type="evidence" value="ECO:0007669"/>
    <property type="project" value="InterPro"/>
</dbReference>
<feature type="domain" description="Exonuclease" evidence="6">
    <location>
        <begin position="82"/>
        <end position="257"/>
    </location>
</feature>
<reference evidence="7" key="1">
    <citation type="submission" date="2024-03" db="EMBL/GenBank/DDBJ databases">
        <title>WGS assembly of Saponaria officinalis var. Norfolk2.</title>
        <authorList>
            <person name="Jenkins J."/>
            <person name="Shu S."/>
            <person name="Grimwood J."/>
            <person name="Barry K."/>
            <person name="Goodstein D."/>
            <person name="Schmutz J."/>
            <person name="Leebens-Mack J."/>
            <person name="Osbourn A."/>
        </authorList>
    </citation>
    <scope>NUCLEOTIDE SEQUENCE [LARGE SCALE GENOMIC DNA]</scope>
    <source>
        <strain evidence="7">JIC</strain>
    </source>
</reference>
<keyword evidence="8" id="KW-1185">Reference proteome</keyword>
<evidence type="ECO:0000256" key="1">
    <source>
        <dbReference type="ARBA" id="ARBA00009921"/>
    </source>
</evidence>
<dbReference type="SMART" id="SM00479">
    <property type="entry name" value="EXOIII"/>
    <property type="match status" value="1"/>
</dbReference>
<dbReference type="GO" id="GO:0003676">
    <property type="term" value="F:nucleic acid binding"/>
    <property type="evidence" value="ECO:0007669"/>
    <property type="project" value="InterPro"/>
</dbReference>
<dbReference type="FunFam" id="3.30.420.10:FF:000003">
    <property type="entry name" value="Oligoribonuclease"/>
    <property type="match status" value="1"/>
</dbReference>
<dbReference type="InterPro" id="IPR036397">
    <property type="entry name" value="RNaseH_sf"/>
</dbReference>
<gene>
    <name evidence="7" type="ORF">RND81_02G203100</name>
</gene>
<dbReference type="AlphaFoldDB" id="A0AAW1MP17"/>
<evidence type="ECO:0000313" key="7">
    <source>
        <dbReference type="EMBL" id="KAK9750530.1"/>
    </source>
</evidence>
<dbReference type="SUPFAM" id="SSF53098">
    <property type="entry name" value="Ribonuclease H-like"/>
    <property type="match status" value="1"/>
</dbReference>
<dbReference type="PANTHER" id="PTHR11046">
    <property type="entry name" value="OLIGORIBONUCLEASE, MITOCHONDRIAL"/>
    <property type="match status" value="1"/>
</dbReference>
<accession>A0AAW1MP17</accession>
<evidence type="ECO:0000256" key="4">
    <source>
        <dbReference type="ARBA" id="ARBA00022839"/>
    </source>
</evidence>
<keyword evidence="3" id="KW-0378">Hydrolase</keyword>
<organism evidence="7 8">
    <name type="scientific">Saponaria officinalis</name>
    <name type="common">Common soapwort</name>
    <name type="synonym">Lychnis saponaria</name>
    <dbReference type="NCBI Taxonomy" id="3572"/>
    <lineage>
        <taxon>Eukaryota</taxon>
        <taxon>Viridiplantae</taxon>
        <taxon>Streptophyta</taxon>
        <taxon>Embryophyta</taxon>
        <taxon>Tracheophyta</taxon>
        <taxon>Spermatophyta</taxon>
        <taxon>Magnoliopsida</taxon>
        <taxon>eudicotyledons</taxon>
        <taxon>Gunneridae</taxon>
        <taxon>Pentapetalae</taxon>
        <taxon>Caryophyllales</taxon>
        <taxon>Caryophyllaceae</taxon>
        <taxon>Caryophylleae</taxon>
        <taxon>Saponaria</taxon>
    </lineage>
</organism>
<dbReference type="NCBIfam" id="NF003765">
    <property type="entry name" value="PRK05359.1"/>
    <property type="match status" value="1"/>
</dbReference>
<dbReference type="Pfam" id="PF00929">
    <property type="entry name" value="RNase_T"/>
    <property type="match status" value="1"/>
</dbReference>
<evidence type="ECO:0000259" key="6">
    <source>
        <dbReference type="SMART" id="SM00479"/>
    </source>
</evidence>
<evidence type="ECO:0000313" key="8">
    <source>
        <dbReference type="Proteomes" id="UP001443914"/>
    </source>
</evidence>
<dbReference type="PANTHER" id="PTHR11046:SF0">
    <property type="entry name" value="OLIGORIBONUCLEASE, MITOCHONDRIAL"/>
    <property type="match status" value="1"/>
</dbReference>
<comment type="similarity">
    <text evidence="1">Belongs to the oligoribonuclease family.</text>
</comment>
<sequence>MNFISNAFSVLGFEDGDADPSSLTSTSEPGFEDCDDSSSLASTSEPGQSTNNGKRSNDELVVENGNNKEPELGAWVSEFKKPLVWIDLEMTGLNLEVDRIIEIACIITDGNLSKSAEGPDLVIHQTQECLDRMNEWCQNHHTASGLTNEVLRSTLSEREAEEQVIKFLKRHVGRTHRPLLAGNSVYTDFMFLKKYMPELARMFSHVLVDVSSIRALCIRWYPKALKKAPEKEKKHRAMDDIRESVMELKYYRENIFIKPPKK</sequence>
<evidence type="ECO:0000256" key="5">
    <source>
        <dbReference type="SAM" id="MobiDB-lite"/>
    </source>
</evidence>
<evidence type="ECO:0000256" key="3">
    <source>
        <dbReference type="ARBA" id="ARBA00022801"/>
    </source>
</evidence>
<dbReference type="InterPro" id="IPR012337">
    <property type="entry name" value="RNaseH-like_sf"/>
</dbReference>
<dbReference type="CDD" id="cd06135">
    <property type="entry name" value="Orn"/>
    <property type="match status" value="1"/>
</dbReference>
<dbReference type="Proteomes" id="UP001443914">
    <property type="component" value="Unassembled WGS sequence"/>
</dbReference>
<dbReference type="EMBL" id="JBDFQZ010000002">
    <property type="protein sequence ID" value="KAK9750530.1"/>
    <property type="molecule type" value="Genomic_DNA"/>
</dbReference>
<keyword evidence="4" id="KW-0269">Exonuclease</keyword>
<proteinExistence type="inferred from homology"/>
<name>A0AAW1MP17_SAPOF</name>
<keyword evidence="2" id="KW-0540">Nuclease</keyword>
<dbReference type="Gene3D" id="3.30.420.10">
    <property type="entry name" value="Ribonuclease H-like superfamily/Ribonuclease H"/>
    <property type="match status" value="1"/>
</dbReference>
<evidence type="ECO:0000256" key="2">
    <source>
        <dbReference type="ARBA" id="ARBA00022722"/>
    </source>
</evidence>
<dbReference type="InterPro" id="IPR022894">
    <property type="entry name" value="Oligoribonuclease"/>
</dbReference>
<dbReference type="GO" id="GO:0005739">
    <property type="term" value="C:mitochondrion"/>
    <property type="evidence" value="ECO:0007669"/>
    <property type="project" value="TreeGrafter"/>
</dbReference>
<feature type="region of interest" description="Disordered" evidence="5">
    <location>
        <begin position="17"/>
        <end position="60"/>
    </location>
</feature>
<comment type="caution">
    <text evidence="7">The sequence shown here is derived from an EMBL/GenBank/DDBJ whole genome shotgun (WGS) entry which is preliminary data.</text>
</comment>